<dbReference type="AlphaFoldDB" id="A0AAE0SFV7"/>
<reference evidence="2" key="2">
    <citation type="journal article" date="2021" name="Genome Biol. Evol.">
        <title>Developing a high-quality reference genome for a parasitic bivalve with doubly uniparental inheritance (Bivalvia: Unionida).</title>
        <authorList>
            <person name="Smith C.H."/>
        </authorList>
    </citation>
    <scope>NUCLEOTIDE SEQUENCE</scope>
    <source>
        <strain evidence="2">CHS0354</strain>
        <tissue evidence="2">Mantle</tissue>
    </source>
</reference>
<comment type="caution">
    <text evidence="2">The sequence shown here is derived from an EMBL/GenBank/DDBJ whole genome shotgun (WGS) entry which is preliminary data.</text>
</comment>
<dbReference type="Proteomes" id="UP001195483">
    <property type="component" value="Unassembled WGS sequence"/>
</dbReference>
<proteinExistence type="predicted"/>
<keyword evidence="1" id="KW-1133">Transmembrane helix</keyword>
<protein>
    <submittedName>
        <fullName evidence="2">Uncharacterized protein</fullName>
    </submittedName>
</protein>
<organism evidence="2 3">
    <name type="scientific">Potamilus streckersoni</name>
    <dbReference type="NCBI Taxonomy" id="2493646"/>
    <lineage>
        <taxon>Eukaryota</taxon>
        <taxon>Metazoa</taxon>
        <taxon>Spiralia</taxon>
        <taxon>Lophotrochozoa</taxon>
        <taxon>Mollusca</taxon>
        <taxon>Bivalvia</taxon>
        <taxon>Autobranchia</taxon>
        <taxon>Heteroconchia</taxon>
        <taxon>Palaeoheterodonta</taxon>
        <taxon>Unionida</taxon>
        <taxon>Unionoidea</taxon>
        <taxon>Unionidae</taxon>
        <taxon>Ambleminae</taxon>
        <taxon>Lampsilini</taxon>
        <taxon>Potamilus</taxon>
    </lineage>
</organism>
<keyword evidence="1" id="KW-0812">Transmembrane</keyword>
<keyword evidence="3" id="KW-1185">Reference proteome</keyword>
<keyword evidence="1" id="KW-0472">Membrane</keyword>
<sequence length="162" mass="17450">MFRLKLKSIPPRQLGSILIAINILGTFARQCGNDEYFDPNTQNCDSCHAVCAVGDCSRECPNYRMPTSSISTTAANATTTTAATTTATTTVLFGLSLGIIILVIIAAIGFLTAVASFAIIAYKKCLRRNKDVFKQKVTMVPIEETEQGTNSEIVPLNIVVDV</sequence>
<evidence type="ECO:0000313" key="2">
    <source>
        <dbReference type="EMBL" id="KAK3590981.1"/>
    </source>
</evidence>
<name>A0AAE0SFV7_9BIVA</name>
<reference evidence="2" key="3">
    <citation type="submission" date="2023-05" db="EMBL/GenBank/DDBJ databases">
        <authorList>
            <person name="Smith C.H."/>
        </authorList>
    </citation>
    <scope>NUCLEOTIDE SEQUENCE</scope>
    <source>
        <strain evidence="2">CHS0354</strain>
        <tissue evidence="2">Mantle</tissue>
    </source>
</reference>
<dbReference type="EMBL" id="JAEAOA010001235">
    <property type="protein sequence ID" value="KAK3590981.1"/>
    <property type="molecule type" value="Genomic_DNA"/>
</dbReference>
<accession>A0AAE0SFV7</accession>
<evidence type="ECO:0000256" key="1">
    <source>
        <dbReference type="SAM" id="Phobius"/>
    </source>
</evidence>
<feature type="transmembrane region" description="Helical" evidence="1">
    <location>
        <begin position="99"/>
        <end position="122"/>
    </location>
</feature>
<reference evidence="2" key="1">
    <citation type="journal article" date="2021" name="Genome Biol. Evol.">
        <title>A High-Quality Reference Genome for a Parasitic Bivalve with Doubly Uniparental Inheritance (Bivalvia: Unionida).</title>
        <authorList>
            <person name="Smith C.H."/>
        </authorList>
    </citation>
    <scope>NUCLEOTIDE SEQUENCE</scope>
    <source>
        <strain evidence="2">CHS0354</strain>
    </source>
</reference>
<gene>
    <name evidence="2" type="ORF">CHS0354_020335</name>
</gene>
<evidence type="ECO:0000313" key="3">
    <source>
        <dbReference type="Proteomes" id="UP001195483"/>
    </source>
</evidence>